<dbReference type="Proteomes" id="UP001178508">
    <property type="component" value="Chromosome 23"/>
</dbReference>
<protein>
    <submittedName>
        <fullName evidence="1">Serine protease 27-like</fullName>
    </submittedName>
</protein>
<keyword evidence="1" id="KW-0645">Protease</keyword>
<dbReference type="InterPro" id="IPR009003">
    <property type="entry name" value="Peptidase_S1_PA"/>
</dbReference>
<dbReference type="SUPFAM" id="SSF50494">
    <property type="entry name" value="Trypsin-like serine proteases"/>
    <property type="match status" value="1"/>
</dbReference>
<evidence type="ECO:0000313" key="1">
    <source>
        <dbReference type="EMBL" id="CAJ1085853.1"/>
    </source>
</evidence>
<evidence type="ECO:0000313" key="2">
    <source>
        <dbReference type="Proteomes" id="UP001178508"/>
    </source>
</evidence>
<organism evidence="1 2">
    <name type="scientific">Xyrichtys novacula</name>
    <name type="common">Pearly razorfish</name>
    <name type="synonym">Hemipteronotus novacula</name>
    <dbReference type="NCBI Taxonomy" id="13765"/>
    <lineage>
        <taxon>Eukaryota</taxon>
        <taxon>Metazoa</taxon>
        <taxon>Chordata</taxon>
        <taxon>Craniata</taxon>
        <taxon>Vertebrata</taxon>
        <taxon>Euteleostomi</taxon>
        <taxon>Actinopterygii</taxon>
        <taxon>Neopterygii</taxon>
        <taxon>Teleostei</taxon>
        <taxon>Neoteleostei</taxon>
        <taxon>Acanthomorphata</taxon>
        <taxon>Eupercaria</taxon>
        <taxon>Labriformes</taxon>
        <taxon>Labridae</taxon>
        <taxon>Xyrichtys</taxon>
    </lineage>
</organism>
<name>A0AAV1HMA7_XYRNO</name>
<dbReference type="GO" id="GO:0008233">
    <property type="term" value="F:peptidase activity"/>
    <property type="evidence" value="ECO:0007669"/>
    <property type="project" value="UniProtKB-KW"/>
</dbReference>
<keyword evidence="2" id="KW-1185">Reference proteome</keyword>
<reference evidence="1" key="1">
    <citation type="submission" date="2023-08" db="EMBL/GenBank/DDBJ databases">
        <authorList>
            <person name="Alioto T."/>
            <person name="Alioto T."/>
            <person name="Gomez Garrido J."/>
        </authorList>
    </citation>
    <scope>NUCLEOTIDE SEQUENCE</scope>
</reference>
<dbReference type="AlphaFoldDB" id="A0AAV1HMA7"/>
<keyword evidence="1" id="KW-0378">Hydrolase</keyword>
<dbReference type="EMBL" id="OY660886">
    <property type="protein sequence ID" value="CAJ1085853.1"/>
    <property type="molecule type" value="Genomic_DNA"/>
</dbReference>
<dbReference type="InterPro" id="IPR043504">
    <property type="entry name" value="Peptidase_S1_PA_chymotrypsin"/>
</dbReference>
<sequence>MSINHHMSYPFRPAQQTKVFLGRMDMSNPIKASEEMRTVVDVSCDTPPHSSPIRRDGVCVLTLSMPVNFTDTLYPICLPSGDSNFITGMESYVATGKIMD</sequence>
<dbReference type="Gene3D" id="2.40.10.10">
    <property type="entry name" value="Trypsin-like serine proteases"/>
    <property type="match status" value="1"/>
</dbReference>
<gene>
    <name evidence="1" type="ORF">XNOV1_A022130</name>
</gene>
<dbReference type="GO" id="GO:0006508">
    <property type="term" value="P:proteolysis"/>
    <property type="evidence" value="ECO:0007669"/>
    <property type="project" value="UniProtKB-KW"/>
</dbReference>
<accession>A0AAV1HMA7</accession>
<proteinExistence type="predicted"/>